<dbReference type="CDD" id="cd16433">
    <property type="entry name" value="CheB"/>
    <property type="match status" value="1"/>
</dbReference>
<proteinExistence type="predicted"/>
<organism evidence="6 7">
    <name type="scientific">Nakamurella endophytica</name>
    <dbReference type="NCBI Taxonomy" id="1748367"/>
    <lineage>
        <taxon>Bacteria</taxon>
        <taxon>Bacillati</taxon>
        <taxon>Actinomycetota</taxon>
        <taxon>Actinomycetes</taxon>
        <taxon>Nakamurellales</taxon>
        <taxon>Nakamurellaceae</taxon>
        <taxon>Nakamurella</taxon>
    </lineage>
</organism>
<feature type="domain" description="CheB-type methylesterase" evidence="5">
    <location>
        <begin position="1"/>
        <end position="189"/>
    </location>
</feature>
<sequence length="337" mass="35639">MRRDVVVVGASAGGVEALQAMAAGLPPDFPGTVLVVLHLPAASSSALPAILGRAGRLPARHATAHTHLRPGEIVVAPPDYHLVVTDDGQASIVRGPNENGHRPAVDVLFRSAARALGPRVVGVVLSGVLDDGTAGMRAIQSRGGLLVAQTPDDALYPDMPTSAIEHARVDHIVPVRELGALLDQVCRLDVVAPDVPAGSDLLTIETDIATMEEHAMNAPDRPGTPSGYSCPDCNGVLFQIEDGELTRFRCRVGHGWTTRGLMIQQSIALDSALWMALRGLEEKAALSRQLADSAQRRGNLLTAERFRAQADDVTHAADLVRQLLETVPETNEAVPDA</sequence>
<dbReference type="RefSeq" id="WP_188943450.1">
    <property type="nucleotide sequence ID" value="NZ_BMNA01000008.1"/>
</dbReference>
<evidence type="ECO:0000256" key="2">
    <source>
        <dbReference type="ARBA" id="ARBA00039140"/>
    </source>
</evidence>
<evidence type="ECO:0000256" key="3">
    <source>
        <dbReference type="ARBA" id="ARBA00048267"/>
    </source>
</evidence>
<dbReference type="Proteomes" id="UP000655208">
    <property type="component" value="Unassembled WGS sequence"/>
</dbReference>
<dbReference type="GO" id="GO:0000156">
    <property type="term" value="F:phosphorelay response regulator activity"/>
    <property type="evidence" value="ECO:0007669"/>
    <property type="project" value="InterPro"/>
</dbReference>
<feature type="active site" evidence="4">
    <location>
        <position position="38"/>
    </location>
</feature>
<dbReference type="GO" id="GO:0005737">
    <property type="term" value="C:cytoplasm"/>
    <property type="evidence" value="ECO:0007669"/>
    <property type="project" value="InterPro"/>
</dbReference>
<evidence type="ECO:0000256" key="4">
    <source>
        <dbReference type="PROSITE-ProRule" id="PRU00050"/>
    </source>
</evidence>
<dbReference type="PANTHER" id="PTHR42872">
    <property type="entry name" value="PROTEIN-GLUTAMATE METHYLESTERASE/PROTEIN-GLUTAMINE GLUTAMINASE"/>
    <property type="match status" value="1"/>
</dbReference>
<reference evidence="6" key="1">
    <citation type="journal article" date="2014" name="Int. J. Syst. Evol. Microbiol.">
        <title>Complete genome sequence of Corynebacterium casei LMG S-19264T (=DSM 44701T), isolated from a smear-ripened cheese.</title>
        <authorList>
            <consortium name="US DOE Joint Genome Institute (JGI-PGF)"/>
            <person name="Walter F."/>
            <person name="Albersmeier A."/>
            <person name="Kalinowski J."/>
            <person name="Ruckert C."/>
        </authorList>
    </citation>
    <scope>NUCLEOTIDE SEQUENCE</scope>
    <source>
        <strain evidence="6">CGMCC 4.7308</strain>
    </source>
</reference>
<accession>A0A917T7D0</accession>
<dbReference type="InterPro" id="IPR000673">
    <property type="entry name" value="Sig_transdc_resp-reg_Me-estase"/>
</dbReference>
<gene>
    <name evidence="6" type="primary">cheB</name>
    <name evidence="6" type="ORF">GCM10011594_33260</name>
</gene>
<keyword evidence="4" id="KW-0145">Chemotaxis</keyword>
<dbReference type="GO" id="GO:0008984">
    <property type="term" value="F:protein-glutamate methylesterase activity"/>
    <property type="evidence" value="ECO:0007669"/>
    <property type="project" value="UniProtKB-EC"/>
</dbReference>
<protein>
    <recommendedName>
        <fullName evidence="2">protein-glutamate methylesterase</fullName>
        <ecNumber evidence="2">3.1.1.61</ecNumber>
    </recommendedName>
</protein>
<dbReference type="PANTHER" id="PTHR42872:SF6">
    <property type="entry name" value="PROTEIN-GLUTAMATE METHYLESTERASE_PROTEIN-GLUTAMINE GLUTAMINASE"/>
    <property type="match status" value="1"/>
</dbReference>
<evidence type="ECO:0000259" key="5">
    <source>
        <dbReference type="PROSITE" id="PS50122"/>
    </source>
</evidence>
<evidence type="ECO:0000313" key="6">
    <source>
        <dbReference type="EMBL" id="GGM10671.1"/>
    </source>
</evidence>
<evidence type="ECO:0000313" key="7">
    <source>
        <dbReference type="Proteomes" id="UP000655208"/>
    </source>
</evidence>
<dbReference type="PROSITE" id="PS50122">
    <property type="entry name" value="CHEB"/>
    <property type="match status" value="1"/>
</dbReference>
<dbReference type="AlphaFoldDB" id="A0A917T7D0"/>
<dbReference type="InterPro" id="IPR011247">
    <property type="entry name" value="Chemotax_prot-Glu_Me-esterase"/>
</dbReference>
<dbReference type="EC" id="3.1.1.61" evidence="2"/>
<reference evidence="6" key="2">
    <citation type="submission" date="2020-09" db="EMBL/GenBank/DDBJ databases">
        <authorList>
            <person name="Sun Q."/>
            <person name="Zhou Y."/>
        </authorList>
    </citation>
    <scope>NUCLEOTIDE SEQUENCE</scope>
    <source>
        <strain evidence="6">CGMCC 4.7308</strain>
    </source>
</reference>
<feature type="active site" evidence="4">
    <location>
        <position position="11"/>
    </location>
</feature>
<dbReference type="Gene3D" id="3.40.50.180">
    <property type="entry name" value="Methylesterase CheB, C-terminal domain"/>
    <property type="match status" value="1"/>
</dbReference>
<keyword evidence="1 4" id="KW-0378">Hydrolase</keyword>
<evidence type="ECO:0000256" key="1">
    <source>
        <dbReference type="ARBA" id="ARBA00022801"/>
    </source>
</evidence>
<dbReference type="Pfam" id="PF01339">
    <property type="entry name" value="CheB_methylest"/>
    <property type="match status" value="1"/>
</dbReference>
<dbReference type="EMBL" id="BMNA01000008">
    <property type="protein sequence ID" value="GGM10671.1"/>
    <property type="molecule type" value="Genomic_DNA"/>
</dbReference>
<keyword evidence="7" id="KW-1185">Reference proteome</keyword>
<comment type="catalytic activity">
    <reaction evidence="3">
        <text>[protein]-L-glutamate 5-O-methyl ester + H2O = L-glutamyl-[protein] + methanol + H(+)</text>
        <dbReference type="Rhea" id="RHEA:23236"/>
        <dbReference type="Rhea" id="RHEA-COMP:10208"/>
        <dbReference type="Rhea" id="RHEA-COMP:10311"/>
        <dbReference type="ChEBI" id="CHEBI:15377"/>
        <dbReference type="ChEBI" id="CHEBI:15378"/>
        <dbReference type="ChEBI" id="CHEBI:17790"/>
        <dbReference type="ChEBI" id="CHEBI:29973"/>
        <dbReference type="ChEBI" id="CHEBI:82795"/>
        <dbReference type="EC" id="3.1.1.61"/>
    </reaction>
</comment>
<dbReference type="PIRSF" id="PIRSF036461">
    <property type="entry name" value="Chmtx_methlestr"/>
    <property type="match status" value="1"/>
</dbReference>
<comment type="caution">
    <text evidence="6">The sequence shown here is derived from an EMBL/GenBank/DDBJ whole genome shotgun (WGS) entry which is preliminary data.</text>
</comment>
<dbReference type="InterPro" id="IPR035909">
    <property type="entry name" value="CheB_C"/>
</dbReference>
<feature type="active site" evidence="4">
    <location>
        <position position="131"/>
    </location>
</feature>
<dbReference type="SUPFAM" id="SSF52738">
    <property type="entry name" value="Methylesterase CheB, C-terminal domain"/>
    <property type="match status" value="1"/>
</dbReference>
<name>A0A917T7D0_9ACTN</name>
<dbReference type="GO" id="GO:0006935">
    <property type="term" value="P:chemotaxis"/>
    <property type="evidence" value="ECO:0007669"/>
    <property type="project" value="UniProtKB-UniRule"/>
</dbReference>